<name>A0A7Y0FMB3_9BACT</name>
<proteinExistence type="predicted"/>
<organism evidence="1 2">
    <name type="scientific">Hymenobacter polaris</name>
    <dbReference type="NCBI Taxonomy" id="2682546"/>
    <lineage>
        <taxon>Bacteria</taxon>
        <taxon>Pseudomonadati</taxon>
        <taxon>Bacteroidota</taxon>
        <taxon>Cytophagia</taxon>
        <taxon>Cytophagales</taxon>
        <taxon>Hymenobacteraceae</taxon>
        <taxon>Hymenobacter</taxon>
    </lineage>
</organism>
<gene>
    <name evidence="1" type="ORF">HHL22_10585</name>
</gene>
<dbReference type="RefSeq" id="WP_169531119.1">
    <property type="nucleotide sequence ID" value="NZ_JABBGH010000002.1"/>
</dbReference>
<dbReference type="AlphaFoldDB" id="A0A7Y0FMB3"/>
<accession>A0A7Y0FMB3</accession>
<dbReference type="EMBL" id="JABBGH010000002">
    <property type="protein sequence ID" value="NML65652.1"/>
    <property type="molecule type" value="Genomic_DNA"/>
</dbReference>
<reference evidence="1 2" key="1">
    <citation type="submission" date="2020-04" db="EMBL/GenBank/DDBJ databases">
        <title>Hymenobacter polaris sp. nov., isolated from Arctic soil.</title>
        <authorList>
            <person name="Dahal R.H."/>
        </authorList>
    </citation>
    <scope>NUCLEOTIDE SEQUENCE [LARGE SCALE GENOMIC DNA]</scope>
    <source>
        <strain evidence="1 2">RP-2-7</strain>
    </source>
</reference>
<protein>
    <recommendedName>
        <fullName evidence="3">DUF3575 domain-containing protein</fullName>
    </recommendedName>
</protein>
<evidence type="ECO:0008006" key="3">
    <source>
        <dbReference type="Google" id="ProtNLM"/>
    </source>
</evidence>
<comment type="caution">
    <text evidence="1">The sequence shown here is derived from an EMBL/GenBank/DDBJ whole genome shotgun (WGS) entry which is preliminary data.</text>
</comment>
<dbReference type="Proteomes" id="UP000559626">
    <property type="component" value="Unassembled WGS sequence"/>
</dbReference>
<evidence type="ECO:0000313" key="1">
    <source>
        <dbReference type="EMBL" id="NML65652.1"/>
    </source>
</evidence>
<sequence length="228" mass="25114">MLPRRLLLALGAQALLSLGLRRPVAAQAPAGWALKATPQHLVLSGYWLEAERARPGHPRQSFTLGPQLYAGPTGRPDAARDPYYPNRSGRVRGVGLLLQHRFYLGPTPAAGRVPTGLYLGYAPQIQFFNLRFDRLQWYEAPGPGGLPYVLYGPVGYHENVLRYGVAAQLGYQWPLGRRALLDVYAGLGVRQSHFWSSFGDSQFRSGPSDYASWGLYVPAGIKLGVLLE</sequence>
<keyword evidence="2" id="KW-1185">Reference proteome</keyword>
<evidence type="ECO:0000313" key="2">
    <source>
        <dbReference type="Proteomes" id="UP000559626"/>
    </source>
</evidence>